<evidence type="ECO:0000313" key="3">
    <source>
        <dbReference type="Proteomes" id="UP000253436"/>
    </source>
</evidence>
<dbReference type="AlphaFoldDB" id="A0A368ZBT9"/>
<dbReference type="SUPFAM" id="SSF53187">
    <property type="entry name" value="Zn-dependent exopeptidases"/>
    <property type="match status" value="1"/>
</dbReference>
<dbReference type="GO" id="GO:0008235">
    <property type="term" value="F:metalloexopeptidase activity"/>
    <property type="evidence" value="ECO:0007669"/>
    <property type="project" value="InterPro"/>
</dbReference>
<dbReference type="CDD" id="cd03877">
    <property type="entry name" value="M28_like"/>
    <property type="match status" value="1"/>
</dbReference>
<organism evidence="2 3">
    <name type="scientific">Winogradskyella arenosi</name>
    <dbReference type="NCBI Taxonomy" id="533325"/>
    <lineage>
        <taxon>Bacteria</taxon>
        <taxon>Pseudomonadati</taxon>
        <taxon>Bacteroidota</taxon>
        <taxon>Flavobacteriia</taxon>
        <taxon>Flavobacteriales</taxon>
        <taxon>Flavobacteriaceae</taxon>
        <taxon>Winogradskyella</taxon>
    </lineage>
</organism>
<dbReference type="Proteomes" id="UP000253436">
    <property type="component" value="Unassembled WGS sequence"/>
</dbReference>
<dbReference type="PROSITE" id="PS51257">
    <property type="entry name" value="PROKAR_LIPOPROTEIN"/>
    <property type="match status" value="1"/>
</dbReference>
<dbReference type="EMBL" id="QPJO01000006">
    <property type="protein sequence ID" value="RCW89914.1"/>
    <property type="molecule type" value="Genomic_DNA"/>
</dbReference>
<accession>A0A368ZBT9</accession>
<keyword evidence="3" id="KW-1185">Reference proteome</keyword>
<dbReference type="InterPro" id="IPR007484">
    <property type="entry name" value="Peptidase_M28"/>
</dbReference>
<evidence type="ECO:0000313" key="2">
    <source>
        <dbReference type="EMBL" id="RCW89914.1"/>
    </source>
</evidence>
<name>A0A368ZBT9_9FLAO</name>
<feature type="domain" description="Peptidase M28" evidence="1">
    <location>
        <begin position="98"/>
        <end position="303"/>
    </location>
</feature>
<dbReference type="Pfam" id="PF04389">
    <property type="entry name" value="Peptidase_M28"/>
    <property type="match status" value="1"/>
</dbReference>
<reference evidence="2 3" key="1">
    <citation type="submission" date="2018-07" db="EMBL/GenBank/DDBJ databases">
        <title>Genomic Encyclopedia of Type Strains, Phase III (KMG-III): the genomes of soil and plant-associated and newly described type strains.</title>
        <authorList>
            <person name="Whitman W."/>
        </authorList>
    </citation>
    <scope>NUCLEOTIDE SEQUENCE [LARGE SCALE GENOMIC DNA]</scope>
    <source>
        <strain evidence="2 3">CECT 7958</strain>
    </source>
</reference>
<comment type="caution">
    <text evidence="2">The sequence shown here is derived from an EMBL/GenBank/DDBJ whole genome shotgun (WGS) entry which is preliminary data.</text>
</comment>
<dbReference type="OrthoDB" id="9764939at2"/>
<dbReference type="InterPro" id="IPR045175">
    <property type="entry name" value="M28_fam"/>
</dbReference>
<dbReference type="RefSeq" id="WP_114310825.1">
    <property type="nucleotide sequence ID" value="NZ_QPJO01000006.1"/>
</dbReference>
<dbReference type="Gene3D" id="3.40.630.10">
    <property type="entry name" value="Zn peptidases"/>
    <property type="match status" value="1"/>
</dbReference>
<dbReference type="GO" id="GO:0006508">
    <property type="term" value="P:proteolysis"/>
    <property type="evidence" value="ECO:0007669"/>
    <property type="project" value="InterPro"/>
</dbReference>
<dbReference type="PANTHER" id="PTHR12147:SF26">
    <property type="entry name" value="PEPTIDASE M28 DOMAIN-CONTAINING PROTEIN"/>
    <property type="match status" value="1"/>
</dbReference>
<proteinExistence type="predicted"/>
<gene>
    <name evidence="2" type="ORF">DFQ08_10621</name>
</gene>
<sequence length="322" mass="36003">MKNIIFVLCIALVCACSSRKKKEVSTTEELSKPELTQQAIQTSMSYLASDELEGRATGTAGLEKAAVYIENYLKANGIKPYFKTYRDSFKVKDIDGYNIVGFIEGQDPVLKNEFVILGGHYDHIGKGKTVEGDSIANGANDDASGTLAAMEFGRYFAKTKSNKRSILITLYDAEELGLLGSSHLATRLKDQGINAYTMLNFEMIGVPRAEGEIMAYMSGYDKSNFAEKLNAYANAEVIGFFDKAKQMSLFRRSDNYPFYKALQIPAHAISTFDFTNFDYYHHVDDEADKMDYDHMLKFINTMIPALEGMINAPNKEVILNNE</sequence>
<evidence type="ECO:0000259" key="1">
    <source>
        <dbReference type="Pfam" id="PF04389"/>
    </source>
</evidence>
<dbReference type="PANTHER" id="PTHR12147">
    <property type="entry name" value="METALLOPEPTIDASE M28 FAMILY MEMBER"/>
    <property type="match status" value="1"/>
</dbReference>
<protein>
    <submittedName>
        <fullName evidence="2">Peptidase M28-like protein</fullName>
    </submittedName>
</protein>